<dbReference type="AlphaFoldDB" id="A0AAN8XBN1"/>
<organism evidence="3 4">
    <name type="scientific">Halocaridina rubra</name>
    <name type="common">Hawaiian red shrimp</name>
    <dbReference type="NCBI Taxonomy" id="373956"/>
    <lineage>
        <taxon>Eukaryota</taxon>
        <taxon>Metazoa</taxon>
        <taxon>Ecdysozoa</taxon>
        <taxon>Arthropoda</taxon>
        <taxon>Crustacea</taxon>
        <taxon>Multicrustacea</taxon>
        <taxon>Malacostraca</taxon>
        <taxon>Eumalacostraca</taxon>
        <taxon>Eucarida</taxon>
        <taxon>Decapoda</taxon>
        <taxon>Pleocyemata</taxon>
        <taxon>Caridea</taxon>
        <taxon>Atyoidea</taxon>
        <taxon>Atyidae</taxon>
        <taxon>Halocaridina</taxon>
    </lineage>
</organism>
<dbReference type="GO" id="GO:0042302">
    <property type="term" value="F:structural constituent of cuticle"/>
    <property type="evidence" value="ECO:0007669"/>
    <property type="project" value="UniProtKB-UniRule"/>
</dbReference>
<dbReference type="GO" id="GO:0005615">
    <property type="term" value="C:extracellular space"/>
    <property type="evidence" value="ECO:0007669"/>
    <property type="project" value="TreeGrafter"/>
</dbReference>
<accession>A0AAN8XBN1</accession>
<dbReference type="PANTHER" id="PTHR12236:SF79">
    <property type="entry name" value="CUTICULAR PROTEIN 50CB-RELATED"/>
    <property type="match status" value="1"/>
</dbReference>
<dbReference type="GO" id="GO:0031012">
    <property type="term" value="C:extracellular matrix"/>
    <property type="evidence" value="ECO:0007669"/>
    <property type="project" value="TreeGrafter"/>
</dbReference>
<dbReference type="PROSITE" id="PS00233">
    <property type="entry name" value="CHIT_BIND_RR_1"/>
    <property type="match status" value="1"/>
</dbReference>
<comment type="caution">
    <text evidence="3">The sequence shown here is derived from an EMBL/GenBank/DDBJ whole genome shotgun (WGS) entry which is preliminary data.</text>
</comment>
<keyword evidence="1 2" id="KW-0193">Cuticle</keyword>
<evidence type="ECO:0000256" key="1">
    <source>
        <dbReference type="ARBA" id="ARBA00022460"/>
    </source>
</evidence>
<proteinExistence type="predicted"/>
<dbReference type="InterPro" id="IPR000618">
    <property type="entry name" value="Insect_cuticle"/>
</dbReference>
<dbReference type="Pfam" id="PF00379">
    <property type="entry name" value="Chitin_bind_4"/>
    <property type="match status" value="1"/>
</dbReference>
<dbReference type="EMBL" id="JAXCGZ010008697">
    <property type="protein sequence ID" value="KAK7077488.1"/>
    <property type="molecule type" value="Genomic_DNA"/>
</dbReference>
<sequence>MVVLLVATAVMAKPDIKEPVYYPEPLPYYFKYHVDDDYKKAHYGRHEKSDGKALYGSYTVDLPDGRKQKVEYHADHYKGYVAKVSYYGKAKHPQYYGKAITFKAPKGYHDDHHHDDHHHGHGHG</sequence>
<dbReference type="InterPro" id="IPR031311">
    <property type="entry name" value="CHIT_BIND_RR_consensus"/>
</dbReference>
<keyword evidence="4" id="KW-1185">Reference proteome</keyword>
<evidence type="ECO:0000313" key="4">
    <source>
        <dbReference type="Proteomes" id="UP001381693"/>
    </source>
</evidence>
<gene>
    <name evidence="3" type="ORF">SK128_007849</name>
</gene>
<dbReference type="Proteomes" id="UP001381693">
    <property type="component" value="Unassembled WGS sequence"/>
</dbReference>
<name>A0AAN8XBN1_HALRR</name>
<feature type="non-terminal residue" evidence="3">
    <location>
        <position position="124"/>
    </location>
</feature>
<dbReference type="InterPro" id="IPR051217">
    <property type="entry name" value="Insect_Cuticle_Struc_Prot"/>
</dbReference>
<reference evidence="3 4" key="1">
    <citation type="submission" date="2023-11" db="EMBL/GenBank/DDBJ databases">
        <title>Halocaridina rubra genome assembly.</title>
        <authorList>
            <person name="Smith C."/>
        </authorList>
    </citation>
    <scope>NUCLEOTIDE SEQUENCE [LARGE SCALE GENOMIC DNA]</scope>
    <source>
        <strain evidence="3">EP-1</strain>
        <tissue evidence="3">Whole</tissue>
    </source>
</reference>
<evidence type="ECO:0000256" key="2">
    <source>
        <dbReference type="PROSITE-ProRule" id="PRU00497"/>
    </source>
</evidence>
<dbReference type="PANTHER" id="PTHR12236">
    <property type="entry name" value="STRUCTURAL CONTITUENT OF CUTICLE"/>
    <property type="match status" value="1"/>
</dbReference>
<dbReference type="PROSITE" id="PS51155">
    <property type="entry name" value="CHIT_BIND_RR_2"/>
    <property type="match status" value="1"/>
</dbReference>
<protein>
    <submittedName>
        <fullName evidence="3">Uncharacterized protein</fullName>
    </submittedName>
</protein>
<evidence type="ECO:0000313" key="3">
    <source>
        <dbReference type="EMBL" id="KAK7077488.1"/>
    </source>
</evidence>